<organism evidence="3 4">
    <name type="scientific">Pelagomonas calceolata</name>
    <dbReference type="NCBI Taxonomy" id="35677"/>
    <lineage>
        <taxon>Eukaryota</taxon>
        <taxon>Sar</taxon>
        <taxon>Stramenopiles</taxon>
        <taxon>Ochrophyta</taxon>
        <taxon>Pelagophyceae</taxon>
        <taxon>Pelagomonadales</taxon>
        <taxon>Pelagomonadaceae</taxon>
        <taxon>Pelagomonas</taxon>
    </lineage>
</organism>
<dbReference type="SUPFAM" id="SSF55961">
    <property type="entry name" value="Bet v1-like"/>
    <property type="match status" value="1"/>
</dbReference>
<dbReference type="Pfam" id="PF03364">
    <property type="entry name" value="Polyketide_cyc"/>
    <property type="match status" value="1"/>
</dbReference>
<dbReference type="OrthoDB" id="5732at2759"/>
<dbReference type="Gene3D" id="3.30.530.20">
    <property type="match status" value="1"/>
</dbReference>
<evidence type="ECO:0000256" key="1">
    <source>
        <dbReference type="SAM" id="SignalP"/>
    </source>
</evidence>
<dbReference type="InterPro" id="IPR005031">
    <property type="entry name" value="COQ10_START"/>
</dbReference>
<sequence length="570" mass="61620">MSRSVVLVATCASLAHALLHAAPRRAPKLQATATKELDLKERKAQSPVEELGEDMCLIPGEVVVRVDAAPGNARRIYTGVDINADVDTVWGLLTDYEGLAEVVPNLVSNEVVQLTANGAKIKQIGAAQVLPGLTFKASMVVDVTEVIGGLDPSKIRRGELLDEPHDEDALRQAERRERLERGVFPRPWATATSDPALTRDITMVSAVGEAGDFTLYQGLWRAQPLPNCGIDGGDATRLTYAVEIQPRPWLPVALVENRIARDLVTNLEAVAVEAAVRYRDQSRRNATSIEVAHLTHWLICAQAAIQKRPEDAVKRARDRLMQTVRRCSDAGLGAASVDVRAIREEAEALSARAREADRADRPRPGRGYAPSIFDARRFAGAWDVLYSSAVAGATASTKNERAPSSVVKYTRAGAVPRRRDRLRRSLPGPGAVVGLFPRTTEALGKFALKSLEYRVKPSAAGDGVDTVVAFRARATPLLPPPAIRVEHALAAPKAPYAATLLTKSVSVEPADGTGRVARALPRPAVPAGWLPAWLPGVNRRTSFSVLYADDDLLVTLSDDDDLRVARRKAL</sequence>
<dbReference type="InterPro" id="IPR023393">
    <property type="entry name" value="START-like_dom_sf"/>
</dbReference>
<gene>
    <name evidence="3" type="ORF">PECAL_3P11650</name>
</gene>
<dbReference type="Proteomes" id="UP000789595">
    <property type="component" value="Unassembled WGS sequence"/>
</dbReference>
<keyword evidence="4" id="KW-1185">Reference proteome</keyword>
<feature type="domain" description="Coenzyme Q-binding protein COQ10 START" evidence="2">
    <location>
        <begin position="82"/>
        <end position="270"/>
    </location>
</feature>
<feature type="signal peptide" evidence="1">
    <location>
        <begin position="1"/>
        <end position="17"/>
    </location>
</feature>
<reference evidence="3" key="1">
    <citation type="submission" date="2021-11" db="EMBL/GenBank/DDBJ databases">
        <authorList>
            <consortium name="Genoscope - CEA"/>
            <person name="William W."/>
        </authorList>
    </citation>
    <scope>NUCLEOTIDE SEQUENCE</scope>
</reference>
<feature type="chain" id="PRO_5035159139" description="Coenzyme Q-binding protein COQ10 START domain-containing protein" evidence="1">
    <location>
        <begin position="18"/>
        <end position="570"/>
    </location>
</feature>
<dbReference type="PANTHER" id="PTHR34060">
    <property type="entry name" value="POLYKETIDE CYCLASE / DEHYDRASE AND LIPID TRANSPORT PROTEIN"/>
    <property type="match status" value="1"/>
</dbReference>
<comment type="caution">
    <text evidence="3">The sequence shown here is derived from an EMBL/GenBank/DDBJ whole genome shotgun (WGS) entry which is preliminary data.</text>
</comment>
<protein>
    <recommendedName>
        <fullName evidence="2">Coenzyme Q-binding protein COQ10 START domain-containing protein</fullName>
    </recommendedName>
</protein>
<accession>A0A8J2SPJ9</accession>
<name>A0A8J2SPJ9_9STRA</name>
<evidence type="ECO:0000259" key="2">
    <source>
        <dbReference type="Pfam" id="PF03364"/>
    </source>
</evidence>
<proteinExistence type="predicted"/>
<keyword evidence="1" id="KW-0732">Signal</keyword>
<evidence type="ECO:0000313" key="3">
    <source>
        <dbReference type="EMBL" id="CAH0371234.1"/>
    </source>
</evidence>
<dbReference type="EMBL" id="CAKKNE010000003">
    <property type="protein sequence ID" value="CAH0371234.1"/>
    <property type="molecule type" value="Genomic_DNA"/>
</dbReference>
<dbReference type="AlphaFoldDB" id="A0A8J2SPJ9"/>
<dbReference type="PANTHER" id="PTHR34060:SF1">
    <property type="entry name" value="POLYKETIDE CYCLASE _ DEHYDRASE AND LIPID TRANSPORT PROTEIN"/>
    <property type="match status" value="1"/>
</dbReference>
<evidence type="ECO:0000313" key="4">
    <source>
        <dbReference type="Proteomes" id="UP000789595"/>
    </source>
</evidence>